<organism evidence="2 3">
    <name type="scientific">Capsicum annuum</name>
    <name type="common">Capsicum pepper</name>
    <dbReference type="NCBI Taxonomy" id="4072"/>
    <lineage>
        <taxon>Eukaryota</taxon>
        <taxon>Viridiplantae</taxon>
        <taxon>Streptophyta</taxon>
        <taxon>Embryophyta</taxon>
        <taxon>Tracheophyta</taxon>
        <taxon>Spermatophyta</taxon>
        <taxon>Magnoliopsida</taxon>
        <taxon>eudicotyledons</taxon>
        <taxon>Gunneridae</taxon>
        <taxon>Pentapetalae</taxon>
        <taxon>asterids</taxon>
        <taxon>lamiids</taxon>
        <taxon>Solanales</taxon>
        <taxon>Solanaceae</taxon>
        <taxon>Solanoideae</taxon>
        <taxon>Capsiceae</taxon>
        <taxon>Capsicum</taxon>
    </lineage>
</organism>
<proteinExistence type="predicted"/>
<dbReference type="AlphaFoldDB" id="A0A2G2YEL6"/>
<name>A0A2G2YEL6_CAPAN</name>
<dbReference type="EMBL" id="AYRZ02000011">
    <property type="protein sequence ID" value="PHT68188.1"/>
    <property type="molecule type" value="Genomic_DNA"/>
</dbReference>
<accession>A0A2G2YEL6</accession>
<gene>
    <name evidence="2" type="ORF">T459_27675</name>
</gene>
<reference evidence="2 3" key="1">
    <citation type="journal article" date="2014" name="Nat. Genet.">
        <title>Genome sequence of the hot pepper provides insights into the evolution of pungency in Capsicum species.</title>
        <authorList>
            <person name="Kim S."/>
            <person name="Park M."/>
            <person name="Yeom S.I."/>
            <person name="Kim Y.M."/>
            <person name="Lee J.M."/>
            <person name="Lee H.A."/>
            <person name="Seo E."/>
            <person name="Choi J."/>
            <person name="Cheong K."/>
            <person name="Kim K.T."/>
            <person name="Jung K."/>
            <person name="Lee G.W."/>
            <person name="Oh S.K."/>
            <person name="Bae C."/>
            <person name="Kim S.B."/>
            <person name="Lee H.Y."/>
            <person name="Kim S.Y."/>
            <person name="Kim M.S."/>
            <person name="Kang B.C."/>
            <person name="Jo Y.D."/>
            <person name="Yang H.B."/>
            <person name="Jeong H.J."/>
            <person name="Kang W.H."/>
            <person name="Kwon J.K."/>
            <person name="Shin C."/>
            <person name="Lim J.Y."/>
            <person name="Park J.H."/>
            <person name="Huh J.H."/>
            <person name="Kim J.S."/>
            <person name="Kim B.D."/>
            <person name="Cohen O."/>
            <person name="Paran I."/>
            <person name="Suh M.C."/>
            <person name="Lee S.B."/>
            <person name="Kim Y.K."/>
            <person name="Shin Y."/>
            <person name="Noh S.J."/>
            <person name="Park J."/>
            <person name="Seo Y.S."/>
            <person name="Kwon S.Y."/>
            <person name="Kim H.A."/>
            <person name="Park J.M."/>
            <person name="Kim H.J."/>
            <person name="Choi S.B."/>
            <person name="Bosland P.W."/>
            <person name="Reeves G."/>
            <person name="Jo S.H."/>
            <person name="Lee B.W."/>
            <person name="Cho H.T."/>
            <person name="Choi H.S."/>
            <person name="Lee M.S."/>
            <person name="Yu Y."/>
            <person name="Do Choi Y."/>
            <person name="Park B.S."/>
            <person name="van Deynze A."/>
            <person name="Ashrafi H."/>
            <person name="Hill T."/>
            <person name="Kim W.T."/>
            <person name="Pai H.S."/>
            <person name="Ahn H.K."/>
            <person name="Yeam I."/>
            <person name="Giovannoni J.J."/>
            <person name="Rose J.K."/>
            <person name="Sorensen I."/>
            <person name="Lee S.J."/>
            <person name="Kim R.W."/>
            <person name="Choi I.Y."/>
            <person name="Choi B.S."/>
            <person name="Lim J.S."/>
            <person name="Lee Y.H."/>
            <person name="Choi D."/>
        </authorList>
    </citation>
    <scope>NUCLEOTIDE SEQUENCE [LARGE SCALE GENOMIC DNA]</scope>
    <source>
        <strain evidence="3">cv. CM334</strain>
    </source>
</reference>
<feature type="region of interest" description="Disordered" evidence="1">
    <location>
        <begin position="255"/>
        <end position="276"/>
    </location>
</feature>
<protein>
    <submittedName>
        <fullName evidence="2">Uncharacterized protein</fullName>
    </submittedName>
</protein>
<comment type="caution">
    <text evidence="2">The sequence shown here is derived from an EMBL/GenBank/DDBJ whole genome shotgun (WGS) entry which is preliminary data.</text>
</comment>
<evidence type="ECO:0000313" key="2">
    <source>
        <dbReference type="EMBL" id="PHT68188.1"/>
    </source>
</evidence>
<sequence>MSSYYYPKAFKCGEELDFLGIDMRHALYASNEVVVRNPLILKKSNSISFMNNPSLALGADLLAFSNTFSSPGAEWFRFIHWDLLYSLGWECPEEFVLIHRGMPRRIMYSEDVRDEGLKHWFEKYDGHGNPVAHLRRYCNQLRGTGGKEELLMAYFRESLSGLASKCMKKKNTESFREYVIRWREQAARVRPPMKESKIVEVFINAQDETYYQHLLPALGKPFIEVLKMGEMIEEGIKTGRIVSFATLKATTQAIQKGSESVGEKKNEEDASTIVVG</sequence>
<evidence type="ECO:0000256" key="1">
    <source>
        <dbReference type="SAM" id="MobiDB-lite"/>
    </source>
</evidence>
<evidence type="ECO:0000313" key="3">
    <source>
        <dbReference type="Proteomes" id="UP000222542"/>
    </source>
</evidence>
<reference evidence="2 3" key="2">
    <citation type="journal article" date="2017" name="Genome Biol.">
        <title>New reference genome sequences of hot pepper reveal the massive evolution of plant disease-resistance genes by retroduplication.</title>
        <authorList>
            <person name="Kim S."/>
            <person name="Park J."/>
            <person name="Yeom S.I."/>
            <person name="Kim Y.M."/>
            <person name="Seo E."/>
            <person name="Kim K.T."/>
            <person name="Kim M.S."/>
            <person name="Lee J.M."/>
            <person name="Cheong K."/>
            <person name="Shin H.S."/>
            <person name="Kim S.B."/>
            <person name="Han K."/>
            <person name="Lee J."/>
            <person name="Park M."/>
            <person name="Lee H.A."/>
            <person name="Lee H.Y."/>
            <person name="Lee Y."/>
            <person name="Oh S."/>
            <person name="Lee J.H."/>
            <person name="Choi E."/>
            <person name="Choi E."/>
            <person name="Lee S.E."/>
            <person name="Jeon J."/>
            <person name="Kim H."/>
            <person name="Choi G."/>
            <person name="Song H."/>
            <person name="Lee J."/>
            <person name="Lee S.C."/>
            <person name="Kwon J.K."/>
            <person name="Lee H.Y."/>
            <person name="Koo N."/>
            <person name="Hong Y."/>
            <person name="Kim R.W."/>
            <person name="Kang W.H."/>
            <person name="Huh J.H."/>
            <person name="Kang B.C."/>
            <person name="Yang T.J."/>
            <person name="Lee Y.H."/>
            <person name="Bennetzen J.L."/>
            <person name="Choi D."/>
        </authorList>
    </citation>
    <scope>NUCLEOTIDE SEQUENCE [LARGE SCALE GENOMIC DNA]</scope>
    <source>
        <strain evidence="3">cv. CM334</strain>
    </source>
</reference>
<dbReference type="PANTHER" id="PTHR33223">
    <property type="entry name" value="CCHC-TYPE DOMAIN-CONTAINING PROTEIN"/>
    <property type="match status" value="1"/>
</dbReference>
<keyword evidence="3" id="KW-1185">Reference proteome</keyword>
<dbReference type="PANTHER" id="PTHR33223:SF8">
    <property type="entry name" value="OS04G0172440 PROTEIN"/>
    <property type="match status" value="1"/>
</dbReference>
<dbReference type="Gramene" id="PHT68188">
    <property type="protein sequence ID" value="PHT68188"/>
    <property type="gene ID" value="T459_27675"/>
</dbReference>
<dbReference type="Proteomes" id="UP000222542">
    <property type="component" value="Unassembled WGS sequence"/>
</dbReference>
<dbReference type="STRING" id="4072.A0A2G2YEL6"/>